<evidence type="ECO:0000256" key="10">
    <source>
        <dbReference type="SAM" id="MobiDB-lite"/>
    </source>
</evidence>
<dbReference type="PROSITE" id="PS00108">
    <property type="entry name" value="PROTEIN_KINASE_ST"/>
    <property type="match status" value="1"/>
</dbReference>
<proteinExistence type="predicted"/>
<dbReference type="PANTHER" id="PTHR43289:SF6">
    <property type="entry name" value="SERINE_THREONINE-PROTEIN KINASE NEKL-3"/>
    <property type="match status" value="1"/>
</dbReference>
<evidence type="ECO:0000259" key="11">
    <source>
        <dbReference type="PROSITE" id="PS50011"/>
    </source>
</evidence>
<dbReference type="PANTHER" id="PTHR43289">
    <property type="entry name" value="MITOGEN-ACTIVATED PROTEIN KINASE KINASE KINASE 20-RELATED"/>
    <property type="match status" value="1"/>
</dbReference>
<dbReference type="Gene3D" id="1.25.40.10">
    <property type="entry name" value="Tetratricopeptide repeat domain"/>
    <property type="match status" value="2"/>
</dbReference>
<keyword evidence="3" id="KW-0808">Transferase</keyword>
<dbReference type="InterPro" id="IPR000719">
    <property type="entry name" value="Prot_kinase_dom"/>
</dbReference>
<feature type="region of interest" description="Disordered" evidence="10">
    <location>
        <begin position="1"/>
        <end position="20"/>
    </location>
</feature>
<dbReference type="GO" id="GO:0005524">
    <property type="term" value="F:ATP binding"/>
    <property type="evidence" value="ECO:0007669"/>
    <property type="project" value="UniProtKB-UniRule"/>
</dbReference>
<evidence type="ECO:0000256" key="3">
    <source>
        <dbReference type="ARBA" id="ARBA00022679"/>
    </source>
</evidence>
<feature type="region of interest" description="Disordered" evidence="10">
    <location>
        <begin position="53"/>
        <end position="86"/>
    </location>
</feature>
<dbReference type="SMART" id="SM00028">
    <property type="entry name" value="TPR"/>
    <property type="match status" value="3"/>
</dbReference>
<comment type="caution">
    <text evidence="12">The sequence shown here is derived from an EMBL/GenBank/DDBJ whole genome shotgun (WGS) entry which is preliminary data.</text>
</comment>
<feature type="domain" description="Protein kinase" evidence="11">
    <location>
        <begin position="86"/>
        <end position="348"/>
    </location>
</feature>
<dbReference type="InterPro" id="IPR011990">
    <property type="entry name" value="TPR-like_helical_dom_sf"/>
</dbReference>
<evidence type="ECO:0000256" key="2">
    <source>
        <dbReference type="ARBA" id="ARBA00022527"/>
    </source>
</evidence>
<dbReference type="OrthoDB" id="225358at2"/>
<dbReference type="Pfam" id="PF13490">
    <property type="entry name" value="zf-HC2"/>
    <property type="match status" value="1"/>
</dbReference>
<keyword evidence="9" id="KW-0175">Coiled coil</keyword>
<dbReference type="AlphaFoldDB" id="A0A432MCD7"/>
<evidence type="ECO:0000256" key="1">
    <source>
        <dbReference type="ARBA" id="ARBA00012513"/>
    </source>
</evidence>
<sequence length="914" mass="97857">MDHTEPDHPTPERLGAFGLGAIDEDEALAIERHLETCPECRALLEGSADDPLIGLLRSASPSSRPTEPAPPGDPIPPSPAEAPDGYDLIAPIGRGGNGIVTKARHRRLGRLVALKRLRSGPDADPRELVRFRVEAEAAARLQHPNIVQIFDVGRVGGQPYIAMEYVSGGSLADRLTTGPLRPREAAALVETLARAVDHAHRAGVIHRDLKPANVLLTADGTPKLADFGLAKRLDAATAGPTQSDALLGTPHYMAPEQAAGRPEAVGPAADVYALGAILFECLTGRPPFIAPSPLEALDLVRSAEPPPPSRLQPGIPRDLQTICLTCLEKAPARRYSSAGALADDLARFAAGEPIRARRTGPVGRLVKWARRRPSQAALLGLSALVAALALTSVLAANVRLLRAIGDAEAAAAEALRQKQNAEANYRDARDAIRRVLAVREKPRFADLPRLSELHREQAEAALAFYDRVIQRTDPSDQIVSRDTAAAAVEAANLQIALGQLAPAEENLHLAARLLDSLRSQSPADWSLVRERLVVSLKWGVMLSGSQTDRAAAHLLEALRLAEQILRARPDDPDALSDVAWCAHNLGSTWQLAGANDRAEPYYQRAVTINDRLLKRNPDTPGKAVELAQNLINLGLIHATLGQTDRAEEEYRRAEALLNRALEAEPSHREYLTTRADLDVNVGNLDLQRGRRDQAIARFTLGLSRIDPLLASEPNLYRLRRTALNLLGARAQALMSADRLSEASADWDRVIALADPTPRLISFREAQAICLARSGDHRRAVALVRELDAPPVPAGTSVSPTQRYNTACVLALASAAASADTSLPPADRDSLARSLADEALDQLADALLLDPSLSSLASSDPDLLPLAPLDRFQELLPPDPAADHPDAPDPPGPSSSNERSAGPAKVESPPGLPGT</sequence>
<dbReference type="PROSITE" id="PS00107">
    <property type="entry name" value="PROTEIN_KINASE_ATP"/>
    <property type="match status" value="1"/>
</dbReference>
<evidence type="ECO:0000256" key="7">
    <source>
        <dbReference type="PROSITE-ProRule" id="PRU00339"/>
    </source>
</evidence>
<keyword evidence="5 12" id="KW-0418">Kinase</keyword>
<dbReference type="InterPro" id="IPR041916">
    <property type="entry name" value="Anti_sigma_zinc_sf"/>
</dbReference>
<dbReference type="Gene3D" id="1.10.10.1320">
    <property type="entry name" value="Anti-sigma factor, zinc-finger domain"/>
    <property type="match status" value="1"/>
</dbReference>
<dbReference type="EC" id="2.7.11.1" evidence="1"/>
<dbReference type="FunFam" id="1.10.510.10:FF:000021">
    <property type="entry name" value="Serine/threonine protein kinase"/>
    <property type="match status" value="1"/>
</dbReference>
<dbReference type="PROSITE" id="PS50011">
    <property type="entry name" value="PROTEIN_KINASE_DOM"/>
    <property type="match status" value="1"/>
</dbReference>
<feature type="binding site" evidence="8">
    <location>
        <position position="115"/>
    </location>
    <ligand>
        <name>ATP</name>
        <dbReference type="ChEBI" id="CHEBI:30616"/>
    </ligand>
</feature>
<name>A0A432MCD7_9BACT</name>
<dbReference type="RefSeq" id="WP_126728083.1">
    <property type="nucleotide sequence ID" value="NZ_RYZH01000083.1"/>
</dbReference>
<keyword evidence="7" id="KW-0802">TPR repeat</keyword>
<evidence type="ECO:0000313" key="13">
    <source>
        <dbReference type="Proteomes" id="UP000280296"/>
    </source>
</evidence>
<dbReference type="PROSITE" id="PS50005">
    <property type="entry name" value="TPR"/>
    <property type="match status" value="1"/>
</dbReference>
<dbReference type="InterPro" id="IPR019734">
    <property type="entry name" value="TPR_rpt"/>
</dbReference>
<dbReference type="InterPro" id="IPR027383">
    <property type="entry name" value="Znf_put"/>
</dbReference>
<keyword evidence="13" id="KW-1185">Reference proteome</keyword>
<dbReference type="Proteomes" id="UP000280296">
    <property type="component" value="Unassembled WGS sequence"/>
</dbReference>
<dbReference type="EMBL" id="RYZH01000083">
    <property type="protein sequence ID" value="RUL81809.1"/>
    <property type="molecule type" value="Genomic_DNA"/>
</dbReference>
<dbReference type="GO" id="GO:0004674">
    <property type="term" value="F:protein serine/threonine kinase activity"/>
    <property type="evidence" value="ECO:0007669"/>
    <property type="project" value="UniProtKB-KW"/>
</dbReference>
<keyword evidence="2 12" id="KW-0723">Serine/threonine-protein kinase</keyword>
<evidence type="ECO:0000256" key="5">
    <source>
        <dbReference type="ARBA" id="ARBA00022777"/>
    </source>
</evidence>
<feature type="coiled-coil region" evidence="9">
    <location>
        <begin position="404"/>
        <end position="438"/>
    </location>
</feature>
<dbReference type="SUPFAM" id="SSF56112">
    <property type="entry name" value="Protein kinase-like (PK-like)"/>
    <property type="match status" value="1"/>
</dbReference>
<dbReference type="Gene3D" id="1.10.510.10">
    <property type="entry name" value="Transferase(Phosphotransferase) domain 1"/>
    <property type="match status" value="1"/>
</dbReference>
<evidence type="ECO:0000256" key="6">
    <source>
        <dbReference type="ARBA" id="ARBA00022840"/>
    </source>
</evidence>
<keyword evidence="4 8" id="KW-0547">Nucleotide-binding</keyword>
<evidence type="ECO:0000256" key="8">
    <source>
        <dbReference type="PROSITE-ProRule" id="PRU10141"/>
    </source>
</evidence>
<evidence type="ECO:0000256" key="9">
    <source>
        <dbReference type="SAM" id="Coils"/>
    </source>
</evidence>
<feature type="compositionally biased region" description="Pro residues" evidence="10">
    <location>
        <begin position="67"/>
        <end position="80"/>
    </location>
</feature>
<dbReference type="Gene3D" id="3.30.200.20">
    <property type="entry name" value="Phosphorylase Kinase, domain 1"/>
    <property type="match status" value="1"/>
</dbReference>
<organism evidence="12 13">
    <name type="scientific">Tautonia sociabilis</name>
    <dbReference type="NCBI Taxonomy" id="2080755"/>
    <lineage>
        <taxon>Bacteria</taxon>
        <taxon>Pseudomonadati</taxon>
        <taxon>Planctomycetota</taxon>
        <taxon>Planctomycetia</taxon>
        <taxon>Isosphaerales</taxon>
        <taxon>Isosphaeraceae</taxon>
        <taxon>Tautonia</taxon>
    </lineage>
</organism>
<dbReference type="InterPro" id="IPR008271">
    <property type="entry name" value="Ser/Thr_kinase_AS"/>
</dbReference>
<reference evidence="12 13" key="1">
    <citation type="submission" date="2018-12" db="EMBL/GenBank/DDBJ databases">
        <authorList>
            <person name="Toschakov S.V."/>
        </authorList>
    </citation>
    <scope>NUCLEOTIDE SEQUENCE [LARGE SCALE GENOMIC DNA]</scope>
    <source>
        <strain evidence="12 13">GM2012</strain>
    </source>
</reference>
<protein>
    <recommendedName>
        <fullName evidence="1">non-specific serine/threonine protein kinase</fullName>
        <ecNumber evidence="1">2.7.11.1</ecNumber>
    </recommendedName>
</protein>
<feature type="region of interest" description="Disordered" evidence="10">
    <location>
        <begin position="861"/>
        <end position="914"/>
    </location>
</feature>
<evidence type="ECO:0000256" key="4">
    <source>
        <dbReference type="ARBA" id="ARBA00022741"/>
    </source>
</evidence>
<keyword evidence="6 8" id="KW-0067">ATP-binding</keyword>
<dbReference type="SUPFAM" id="SSF48452">
    <property type="entry name" value="TPR-like"/>
    <property type="match status" value="2"/>
</dbReference>
<dbReference type="CDD" id="cd14014">
    <property type="entry name" value="STKc_PknB_like"/>
    <property type="match status" value="1"/>
</dbReference>
<accession>A0A432MCD7</accession>
<dbReference type="InterPro" id="IPR011009">
    <property type="entry name" value="Kinase-like_dom_sf"/>
</dbReference>
<feature type="compositionally biased region" description="Basic and acidic residues" evidence="10">
    <location>
        <begin position="1"/>
        <end position="11"/>
    </location>
</feature>
<gene>
    <name evidence="12" type="ORF">TsocGM_24440</name>
</gene>
<feature type="repeat" description="TPR" evidence="7">
    <location>
        <begin position="634"/>
        <end position="667"/>
    </location>
</feature>
<reference evidence="12 13" key="2">
    <citation type="submission" date="2019-01" db="EMBL/GenBank/DDBJ databases">
        <title>Tautonia sociabilis, a novel thermotolerant planctomycete of Isosphaeraceae family, isolated from a 4000 m deep subterranean habitat.</title>
        <authorList>
            <person name="Kovaleva O.L."/>
            <person name="Elcheninov A.G."/>
            <person name="Van Heerden E."/>
            <person name="Toshchakov S.V."/>
            <person name="Novikov A."/>
            <person name="Bonch-Osmolovskaya E.A."/>
            <person name="Kublanov I.V."/>
        </authorList>
    </citation>
    <scope>NUCLEOTIDE SEQUENCE [LARGE SCALE GENOMIC DNA]</scope>
    <source>
        <strain evidence="12 13">GM2012</strain>
    </source>
</reference>
<dbReference type="Pfam" id="PF00069">
    <property type="entry name" value="Pkinase"/>
    <property type="match status" value="1"/>
</dbReference>
<evidence type="ECO:0000313" key="12">
    <source>
        <dbReference type="EMBL" id="RUL81809.1"/>
    </source>
</evidence>
<dbReference type="InterPro" id="IPR017441">
    <property type="entry name" value="Protein_kinase_ATP_BS"/>
</dbReference>
<dbReference type="SMART" id="SM00220">
    <property type="entry name" value="S_TKc"/>
    <property type="match status" value="1"/>
</dbReference>